<protein>
    <submittedName>
        <fullName evidence="1">Uncharacterized protein</fullName>
    </submittedName>
</protein>
<organism evidence="1 2">
    <name type="scientific">Streptomyces lavenduligriseus</name>
    <dbReference type="NCBI Taxonomy" id="67315"/>
    <lineage>
        <taxon>Bacteria</taxon>
        <taxon>Bacillati</taxon>
        <taxon>Actinomycetota</taxon>
        <taxon>Actinomycetes</taxon>
        <taxon>Kitasatosporales</taxon>
        <taxon>Streptomycetaceae</taxon>
        <taxon>Streptomyces</taxon>
    </lineage>
</organism>
<comment type="caution">
    <text evidence="1">The sequence shown here is derived from an EMBL/GenBank/DDBJ whole genome shotgun (WGS) entry which is preliminary data.</text>
</comment>
<accession>A0ABT0P2J2</accession>
<dbReference type="RefSeq" id="WP_249492656.1">
    <property type="nucleotide sequence ID" value="NZ_JAMCCK010000050.1"/>
</dbReference>
<name>A0ABT0P2J2_9ACTN</name>
<proteinExistence type="predicted"/>
<keyword evidence="2" id="KW-1185">Reference proteome</keyword>
<dbReference type="Proteomes" id="UP001202052">
    <property type="component" value="Unassembled WGS sequence"/>
</dbReference>
<dbReference type="EMBL" id="JAMCCK010000050">
    <property type="protein sequence ID" value="MCL3997806.1"/>
    <property type="molecule type" value="Genomic_DNA"/>
</dbReference>
<gene>
    <name evidence="1" type="ORF">M4438_30645</name>
</gene>
<evidence type="ECO:0000313" key="2">
    <source>
        <dbReference type="Proteomes" id="UP001202052"/>
    </source>
</evidence>
<reference evidence="1 2" key="1">
    <citation type="submission" date="2022-05" db="EMBL/GenBank/DDBJ databases">
        <title>Genome Resource of Streptomyces lavenduligriseus GA1-1, a Strain with Broad-Spectrum Antifungal Activity against Phytopathogenic Fungi.</title>
        <authorList>
            <person name="Qi D."/>
        </authorList>
    </citation>
    <scope>NUCLEOTIDE SEQUENCE [LARGE SCALE GENOMIC DNA]</scope>
    <source>
        <strain evidence="1 2">GA1-1</strain>
    </source>
</reference>
<sequence>MAHGAHRTPLLPPHPDLALARDCEQCLGWGTVVTRDGHHELCHTCQPGPAEGAAGTPCP</sequence>
<evidence type="ECO:0000313" key="1">
    <source>
        <dbReference type="EMBL" id="MCL3997806.1"/>
    </source>
</evidence>